<feature type="non-terminal residue" evidence="1">
    <location>
        <position position="85"/>
    </location>
</feature>
<evidence type="ECO:0000313" key="1">
    <source>
        <dbReference type="EMBL" id="KIO07291.1"/>
    </source>
</evidence>
<dbReference type="HOGENOM" id="CLU_2518738_0_0_1"/>
<sequence length="85" mass="9097">MSVTFLARTPPWIAAPMATASSGLTPLPGSRPKIDFSLANLEHTGHTTNEDDLIHLTRLDSGIRQCLPAGIDNGMLDERAGESLK</sequence>
<dbReference type="OrthoDB" id="3176154at2759"/>
<reference evidence="1 2" key="1">
    <citation type="submission" date="2014-04" db="EMBL/GenBank/DDBJ databases">
        <authorList>
            <consortium name="DOE Joint Genome Institute"/>
            <person name="Kuo A."/>
            <person name="Kohler A."/>
            <person name="Costa M.D."/>
            <person name="Nagy L.G."/>
            <person name="Floudas D."/>
            <person name="Copeland A."/>
            <person name="Barry K.W."/>
            <person name="Cichocki N."/>
            <person name="Veneault-Fourrey C."/>
            <person name="LaButti K."/>
            <person name="Lindquist E.A."/>
            <person name="Lipzen A."/>
            <person name="Lundell T."/>
            <person name="Morin E."/>
            <person name="Murat C."/>
            <person name="Sun H."/>
            <person name="Tunlid A."/>
            <person name="Henrissat B."/>
            <person name="Grigoriev I.V."/>
            <person name="Hibbett D.S."/>
            <person name="Martin F."/>
            <person name="Nordberg H.P."/>
            <person name="Cantor M.N."/>
            <person name="Hua S.X."/>
        </authorList>
    </citation>
    <scope>NUCLEOTIDE SEQUENCE [LARGE SCALE GENOMIC DNA]</scope>
    <source>
        <strain evidence="1 2">Marx 270</strain>
    </source>
</reference>
<dbReference type="InParanoid" id="A0A0C3PG39"/>
<protein>
    <submittedName>
        <fullName evidence="1">Uncharacterized protein</fullName>
    </submittedName>
</protein>
<evidence type="ECO:0000313" key="2">
    <source>
        <dbReference type="Proteomes" id="UP000054217"/>
    </source>
</evidence>
<dbReference type="Proteomes" id="UP000054217">
    <property type="component" value="Unassembled WGS sequence"/>
</dbReference>
<dbReference type="EMBL" id="KN831960">
    <property type="protein sequence ID" value="KIO07291.1"/>
    <property type="molecule type" value="Genomic_DNA"/>
</dbReference>
<accession>A0A0C3PG39</accession>
<organism evidence="1 2">
    <name type="scientific">Pisolithus tinctorius Marx 270</name>
    <dbReference type="NCBI Taxonomy" id="870435"/>
    <lineage>
        <taxon>Eukaryota</taxon>
        <taxon>Fungi</taxon>
        <taxon>Dikarya</taxon>
        <taxon>Basidiomycota</taxon>
        <taxon>Agaricomycotina</taxon>
        <taxon>Agaricomycetes</taxon>
        <taxon>Agaricomycetidae</taxon>
        <taxon>Boletales</taxon>
        <taxon>Sclerodermatineae</taxon>
        <taxon>Pisolithaceae</taxon>
        <taxon>Pisolithus</taxon>
    </lineage>
</organism>
<reference evidence="2" key="2">
    <citation type="submission" date="2015-01" db="EMBL/GenBank/DDBJ databases">
        <title>Evolutionary Origins and Diversification of the Mycorrhizal Mutualists.</title>
        <authorList>
            <consortium name="DOE Joint Genome Institute"/>
            <consortium name="Mycorrhizal Genomics Consortium"/>
            <person name="Kohler A."/>
            <person name="Kuo A."/>
            <person name="Nagy L.G."/>
            <person name="Floudas D."/>
            <person name="Copeland A."/>
            <person name="Barry K.W."/>
            <person name="Cichocki N."/>
            <person name="Veneault-Fourrey C."/>
            <person name="LaButti K."/>
            <person name="Lindquist E.A."/>
            <person name="Lipzen A."/>
            <person name="Lundell T."/>
            <person name="Morin E."/>
            <person name="Murat C."/>
            <person name="Riley R."/>
            <person name="Ohm R."/>
            <person name="Sun H."/>
            <person name="Tunlid A."/>
            <person name="Henrissat B."/>
            <person name="Grigoriev I.V."/>
            <person name="Hibbett D.S."/>
            <person name="Martin F."/>
        </authorList>
    </citation>
    <scope>NUCLEOTIDE SEQUENCE [LARGE SCALE GENOMIC DNA]</scope>
    <source>
        <strain evidence="2">Marx 270</strain>
    </source>
</reference>
<gene>
    <name evidence="1" type="ORF">M404DRAFT_941205</name>
</gene>
<keyword evidence="2" id="KW-1185">Reference proteome</keyword>
<proteinExistence type="predicted"/>
<dbReference type="AlphaFoldDB" id="A0A0C3PG39"/>
<name>A0A0C3PG39_PISTI</name>